<dbReference type="AlphaFoldDB" id="A0A7R9WU79"/>
<evidence type="ECO:0008006" key="16">
    <source>
        <dbReference type="Google" id="ProtNLM"/>
    </source>
</evidence>
<protein>
    <recommendedName>
        <fullName evidence="16">PA domain-containing protein</fullName>
    </recommendedName>
</protein>
<evidence type="ECO:0000256" key="12">
    <source>
        <dbReference type="SAM" id="SignalP"/>
    </source>
</evidence>
<dbReference type="InterPro" id="IPR046450">
    <property type="entry name" value="PA_dom_sf"/>
</dbReference>
<evidence type="ECO:0000256" key="2">
    <source>
        <dbReference type="ARBA" id="ARBA00022536"/>
    </source>
</evidence>
<evidence type="ECO:0000259" key="14">
    <source>
        <dbReference type="Pfam" id="PF25011"/>
    </source>
</evidence>
<evidence type="ECO:0000256" key="9">
    <source>
        <dbReference type="ARBA" id="ARBA00023180"/>
    </source>
</evidence>
<evidence type="ECO:0000256" key="10">
    <source>
        <dbReference type="ARBA" id="ARBA00037847"/>
    </source>
</evidence>
<sequence>MMLRLTIAAMAAAAASADSKLMIHVPQSMDKPGGYEHREALFGKPPYGNSISQNVIYSDSTLCDADFDTTKGYPEIELDNEFHSWNPPFILMVDRGDCTFVRKVRHAQMAGASGVVIADHKCLCSDEACKKEYGSDDCEGNEPIMADDGSGGGITIPAFLMTRTDADKVKVQLKDNHPVKMEMKWNLPSAEDRVEYELWSVPADPVSREFLVEFKNIAEKFGKKAQLTPRMYIFDGLRTHCQSQDGENYCANLCTNNGRYCATDPDDDLDRGISGADVVTESLRRLCIWDHYGKDDGVGQPWWAYVAEFDKRCTRKNFFTREECIQDVYDHSGIDKEKIDRCMSNSGGLVGDGANTFLEEELGMQRRRGVVVLPTAFVNTAPLRGELTASNVFNAICAGFSESTSPEICSQCSGCNNVTTCLSNGYCEDSTPVIPKSKGSSGGVSHHSFAFTMIVIIAAFSGAGFWYHNKTRQDMRDQVRGILSDYMPLDDPEGAQQTGGAPMAFAQQGGTQSLIG</sequence>
<keyword evidence="5" id="KW-0677">Repeat</keyword>
<dbReference type="PANTHER" id="PTHR22702">
    <property type="entry name" value="PROTEASE-ASSOCIATED DOMAIN-CONTAINING PROTEIN"/>
    <property type="match status" value="1"/>
</dbReference>
<evidence type="ECO:0000256" key="4">
    <source>
        <dbReference type="ARBA" id="ARBA00022729"/>
    </source>
</evidence>
<gene>
    <name evidence="15" type="ORF">CAUS1442_LOCUS7193</name>
</gene>
<evidence type="ECO:0000256" key="3">
    <source>
        <dbReference type="ARBA" id="ARBA00022692"/>
    </source>
</evidence>
<dbReference type="GO" id="GO:0016020">
    <property type="term" value="C:membrane"/>
    <property type="evidence" value="ECO:0007669"/>
    <property type="project" value="UniProtKB-SubCell"/>
</dbReference>
<keyword evidence="9" id="KW-0325">Glycoprotein</keyword>
<dbReference type="InterPro" id="IPR003137">
    <property type="entry name" value="PA_domain"/>
</dbReference>
<feature type="signal peptide" evidence="12">
    <location>
        <begin position="1"/>
        <end position="17"/>
    </location>
</feature>
<dbReference type="EMBL" id="HBEF01011400">
    <property type="protein sequence ID" value="CAD8335088.1"/>
    <property type="molecule type" value="Transcribed_RNA"/>
</dbReference>
<keyword evidence="2" id="KW-0245">EGF-like domain</keyword>
<feature type="domain" description="PA" evidence="13">
    <location>
        <begin position="89"/>
        <end position="168"/>
    </location>
</feature>
<reference evidence="15" key="1">
    <citation type="submission" date="2021-01" db="EMBL/GenBank/DDBJ databases">
        <authorList>
            <person name="Corre E."/>
            <person name="Pelletier E."/>
            <person name="Niang G."/>
            <person name="Scheremetjew M."/>
            <person name="Finn R."/>
            <person name="Kale V."/>
            <person name="Holt S."/>
            <person name="Cochrane G."/>
            <person name="Meng A."/>
            <person name="Brown T."/>
            <person name="Cohen L."/>
        </authorList>
    </citation>
    <scope>NUCLEOTIDE SEQUENCE</scope>
    <source>
        <strain evidence="15">CCMP3328</strain>
    </source>
</reference>
<keyword evidence="4 12" id="KW-0732">Signal</keyword>
<keyword evidence="3 11" id="KW-0812">Transmembrane</keyword>
<keyword evidence="8 11" id="KW-0472">Membrane</keyword>
<dbReference type="GO" id="GO:0012505">
    <property type="term" value="C:endomembrane system"/>
    <property type="evidence" value="ECO:0007669"/>
    <property type="project" value="UniProtKB-SubCell"/>
</dbReference>
<name>A0A7R9WU79_9STRA</name>
<evidence type="ECO:0000256" key="1">
    <source>
        <dbReference type="ARBA" id="ARBA00004479"/>
    </source>
</evidence>
<accession>A0A7R9WU79</accession>
<dbReference type="Pfam" id="PF25011">
    <property type="entry name" value="VSR_TRX"/>
    <property type="match status" value="1"/>
</dbReference>
<evidence type="ECO:0000256" key="5">
    <source>
        <dbReference type="ARBA" id="ARBA00022737"/>
    </source>
</evidence>
<evidence type="ECO:0000256" key="11">
    <source>
        <dbReference type="SAM" id="Phobius"/>
    </source>
</evidence>
<dbReference type="InterPro" id="IPR056858">
    <property type="entry name" value="VSR_TRX"/>
</dbReference>
<keyword evidence="7 11" id="KW-1133">Transmembrane helix</keyword>
<dbReference type="Gene3D" id="3.50.30.30">
    <property type="match status" value="1"/>
</dbReference>
<comment type="subcellular location">
    <subcellularLocation>
        <location evidence="10">Endomembrane system</location>
        <topology evidence="10">Single-pass membrane protein</topology>
    </subcellularLocation>
    <subcellularLocation>
        <location evidence="1">Membrane</location>
        <topology evidence="1">Single-pass type I membrane protein</topology>
    </subcellularLocation>
</comment>
<evidence type="ECO:0000256" key="8">
    <source>
        <dbReference type="ARBA" id="ARBA00023136"/>
    </source>
</evidence>
<evidence type="ECO:0000259" key="13">
    <source>
        <dbReference type="Pfam" id="PF02225"/>
    </source>
</evidence>
<feature type="transmembrane region" description="Helical" evidence="11">
    <location>
        <begin position="448"/>
        <end position="467"/>
    </location>
</feature>
<feature type="domain" description="Vacuolar sorting receptor thioredoxin-like" evidence="14">
    <location>
        <begin position="194"/>
        <end position="397"/>
    </location>
</feature>
<dbReference type="Pfam" id="PF02225">
    <property type="entry name" value="PA"/>
    <property type="match status" value="1"/>
</dbReference>
<dbReference type="SUPFAM" id="SSF52025">
    <property type="entry name" value="PA domain"/>
    <property type="match status" value="1"/>
</dbReference>
<proteinExistence type="predicted"/>
<keyword evidence="6" id="KW-0106">Calcium</keyword>
<evidence type="ECO:0000313" key="15">
    <source>
        <dbReference type="EMBL" id="CAD8335088.1"/>
    </source>
</evidence>
<evidence type="ECO:0000256" key="6">
    <source>
        <dbReference type="ARBA" id="ARBA00022837"/>
    </source>
</evidence>
<feature type="chain" id="PRO_5031260740" description="PA domain-containing protein" evidence="12">
    <location>
        <begin position="18"/>
        <end position="516"/>
    </location>
</feature>
<organism evidence="15">
    <name type="scientific">Craspedostauros australis</name>
    <dbReference type="NCBI Taxonomy" id="1486917"/>
    <lineage>
        <taxon>Eukaryota</taxon>
        <taxon>Sar</taxon>
        <taxon>Stramenopiles</taxon>
        <taxon>Ochrophyta</taxon>
        <taxon>Bacillariophyta</taxon>
        <taxon>Bacillariophyceae</taxon>
        <taxon>Bacillariophycidae</taxon>
        <taxon>Naviculales</taxon>
        <taxon>Naviculaceae</taxon>
        <taxon>Craspedostauros</taxon>
    </lineage>
</organism>
<dbReference type="PANTHER" id="PTHR22702:SF1">
    <property type="entry name" value="PROTEASE-ASSOCIATED DOMAIN-CONTAINING PROTEIN 1"/>
    <property type="match status" value="1"/>
</dbReference>
<evidence type="ECO:0000256" key="7">
    <source>
        <dbReference type="ARBA" id="ARBA00022989"/>
    </source>
</evidence>